<dbReference type="VEuPathDB" id="TrichDB:TVAG_084340"/>
<evidence type="ECO:0000259" key="10">
    <source>
        <dbReference type="Pfam" id="PF05008"/>
    </source>
</evidence>
<reference evidence="11" key="1">
    <citation type="submission" date="2006-10" db="EMBL/GenBank/DDBJ databases">
        <authorList>
            <person name="Amadeo P."/>
            <person name="Zhao Q."/>
            <person name="Wortman J."/>
            <person name="Fraser-Liggett C."/>
            <person name="Carlton J."/>
        </authorList>
    </citation>
    <scope>NUCLEOTIDE SEQUENCE</scope>
    <source>
        <strain evidence="11">G3</strain>
    </source>
</reference>
<comment type="subcellular location">
    <subcellularLocation>
        <location evidence="1">Membrane</location>
        <topology evidence="1">Single-pass type IV membrane protein</topology>
    </subcellularLocation>
</comment>
<keyword evidence="3" id="KW-0813">Transport</keyword>
<organism evidence="11 12">
    <name type="scientific">Trichomonas vaginalis (strain ATCC PRA-98 / G3)</name>
    <dbReference type="NCBI Taxonomy" id="412133"/>
    <lineage>
        <taxon>Eukaryota</taxon>
        <taxon>Metamonada</taxon>
        <taxon>Parabasalia</taxon>
        <taxon>Trichomonadida</taxon>
        <taxon>Trichomonadidae</taxon>
        <taxon>Trichomonas</taxon>
    </lineage>
</organism>
<keyword evidence="7" id="KW-0175">Coiled coil</keyword>
<keyword evidence="4 9" id="KW-0812">Transmembrane</keyword>
<dbReference type="InterPro" id="IPR038407">
    <property type="entry name" value="v-SNARE_N_sf"/>
</dbReference>
<evidence type="ECO:0000256" key="5">
    <source>
        <dbReference type="ARBA" id="ARBA00022927"/>
    </source>
</evidence>
<dbReference type="PANTHER" id="PTHR21230">
    <property type="entry name" value="VESICLE TRANSPORT V-SNARE PROTEIN VTI1-RELATED"/>
    <property type="match status" value="1"/>
</dbReference>
<evidence type="ECO:0000256" key="3">
    <source>
        <dbReference type="ARBA" id="ARBA00022448"/>
    </source>
</evidence>
<dbReference type="GO" id="GO:0012507">
    <property type="term" value="C:ER to Golgi transport vesicle membrane"/>
    <property type="evidence" value="ECO:0000318"/>
    <property type="project" value="GO_Central"/>
</dbReference>
<dbReference type="InterPro" id="IPR007705">
    <property type="entry name" value="Vesicle_trsprt_v-SNARE_N"/>
</dbReference>
<evidence type="ECO:0000256" key="1">
    <source>
        <dbReference type="ARBA" id="ARBA00004211"/>
    </source>
</evidence>
<feature type="domain" description="Vesicle transport v-SNARE N-terminal" evidence="10">
    <location>
        <begin position="1"/>
        <end position="89"/>
    </location>
</feature>
<dbReference type="GO" id="GO:0031201">
    <property type="term" value="C:SNARE complex"/>
    <property type="evidence" value="ECO:0000318"/>
    <property type="project" value="GO_Central"/>
</dbReference>
<proteinExistence type="inferred from homology"/>
<evidence type="ECO:0000313" key="12">
    <source>
        <dbReference type="Proteomes" id="UP000001542"/>
    </source>
</evidence>
<evidence type="ECO:0000256" key="4">
    <source>
        <dbReference type="ARBA" id="ARBA00022692"/>
    </source>
</evidence>
<evidence type="ECO:0000256" key="8">
    <source>
        <dbReference type="ARBA" id="ARBA00023136"/>
    </source>
</evidence>
<dbReference type="SUPFAM" id="SSF47661">
    <property type="entry name" value="t-snare proteins"/>
    <property type="match status" value="1"/>
</dbReference>
<dbReference type="SMR" id="A2G6F9"/>
<reference evidence="11" key="2">
    <citation type="journal article" date="2007" name="Science">
        <title>Draft genome sequence of the sexually transmitted pathogen Trichomonas vaginalis.</title>
        <authorList>
            <person name="Carlton J.M."/>
            <person name="Hirt R.P."/>
            <person name="Silva J.C."/>
            <person name="Delcher A.L."/>
            <person name="Schatz M."/>
            <person name="Zhao Q."/>
            <person name="Wortman J.R."/>
            <person name="Bidwell S.L."/>
            <person name="Alsmark U.C.M."/>
            <person name="Besteiro S."/>
            <person name="Sicheritz-Ponten T."/>
            <person name="Noel C.J."/>
            <person name="Dacks J.B."/>
            <person name="Foster P.G."/>
            <person name="Simillion C."/>
            <person name="Van de Peer Y."/>
            <person name="Miranda-Saavedra D."/>
            <person name="Barton G.J."/>
            <person name="Westrop G.D."/>
            <person name="Mueller S."/>
            <person name="Dessi D."/>
            <person name="Fiori P.L."/>
            <person name="Ren Q."/>
            <person name="Paulsen I."/>
            <person name="Zhang H."/>
            <person name="Bastida-Corcuera F.D."/>
            <person name="Simoes-Barbosa A."/>
            <person name="Brown M.T."/>
            <person name="Hayes R.D."/>
            <person name="Mukherjee M."/>
            <person name="Okumura C.Y."/>
            <person name="Schneider R."/>
            <person name="Smith A.J."/>
            <person name="Vanacova S."/>
            <person name="Villalvazo M."/>
            <person name="Haas B.J."/>
            <person name="Pertea M."/>
            <person name="Feldblyum T.V."/>
            <person name="Utterback T.R."/>
            <person name="Shu C.L."/>
            <person name="Osoegawa K."/>
            <person name="de Jong P.J."/>
            <person name="Hrdy I."/>
            <person name="Horvathova L."/>
            <person name="Zubacova Z."/>
            <person name="Dolezal P."/>
            <person name="Malik S.B."/>
            <person name="Logsdon J.M. Jr."/>
            <person name="Henze K."/>
            <person name="Gupta A."/>
            <person name="Wang C.C."/>
            <person name="Dunne R.L."/>
            <person name="Upcroft J.A."/>
            <person name="Upcroft P."/>
            <person name="White O."/>
            <person name="Salzberg S.L."/>
            <person name="Tang P."/>
            <person name="Chiu C.-H."/>
            <person name="Lee Y.-S."/>
            <person name="Embley T.M."/>
            <person name="Coombs G.H."/>
            <person name="Mottram J.C."/>
            <person name="Tachezy J."/>
            <person name="Fraser-Liggett C.M."/>
            <person name="Johnson P.J."/>
        </authorList>
    </citation>
    <scope>NUCLEOTIDE SEQUENCE [LARGE SCALE GENOMIC DNA]</scope>
    <source>
        <strain evidence="11">G3</strain>
    </source>
</reference>
<evidence type="ECO:0000313" key="11">
    <source>
        <dbReference type="EMBL" id="EAX87255.1"/>
    </source>
</evidence>
<keyword evidence="8 9" id="KW-0472">Membrane</keyword>
<dbReference type="STRING" id="5722.A2G6F9"/>
<sequence length="207" mass="23666">MSFDDLVTHLDSHKDVIEQKIERLKSADPGSRNSLISEINQDLDNFRNEIKQLSNRLKTAPQSDKQFYSEDLSNFQNAENKFSQEIKKQTIIADADKNRMQHEQSNTQLSAQACDNLDEAIRLGNKTNDTMAQTSATLADDRQRLQHIDSNVDKIDQEAEKGNNTALDMLKRQCFNGCIMWTIVVLLGIIFIISIIIQAVRRKNKNK</sequence>
<dbReference type="GO" id="GO:0005789">
    <property type="term" value="C:endoplasmic reticulum membrane"/>
    <property type="evidence" value="ECO:0000318"/>
    <property type="project" value="GO_Central"/>
</dbReference>
<dbReference type="InParanoid" id="A2G6F9"/>
<dbReference type="GO" id="GO:0006906">
    <property type="term" value="P:vesicle fusion"/>
    <property type="evidence" value="ECO:0000318"/>
    <property type="project" value="GO_Central"/>
</dbReference>
<dbReference type="EMBL" id="DS114482">
    <property type="protein sequence ID" value="EAX87255.1"/>
    <property type="molecule type" value="Genomic_DNA"/>
</dbReference>
<dbReference type="GO" id="GO:0005794">
    <property type="term" value="C:Golgi apparatus"/>
    <property type="evidence" value="ECO:0000318"/>
    <property type="project" value="GO_Central"/>
</dbReference>
<keyword evidence="5" id="KW-0653">Protein transport</keyword>
<dbReference type="InterPro" id="IPR010989">
    <property type="entry name" value="SNARE"/>
</dbReference>
<keyword evidence="6 9" id="KW-1133">Transmembrane helix</keyword>
<accession>A2G6F9</accession>
<keyword evidence="12" id="KW-1185">Reference proteome</keyword>
<dbReference type="GO" id="GO:0000149">
    <property type="term" value="F:SNARE binding"/>
    <property type="evidence" value="ECO:0000318"/>
    <property type="project" value="GO_Central"/>
</dbReference>
<dbReference type="Pfam" id="PF05008">
    <property type="entry name" value="V-SNARE"/>
    <property type="match status" value="1"/>
</dbReference>
<protein>
    <recommendedName>
        <fullName evidence="10">Vesicle transport v-SNARE N-terminal domain-containing protein</fullName>
    </recommendedName>
</protein>
<gene>
    <name evidence="11" type="ORF">TVAG_084340</name>
</gene>
<dbReference type="PANTHER" id="PTHR21230:SF95">
    <property type="entry name" value="T-SNARE COILED-COIL HOMOLOGY DOMAIN-CONTAINING PROTEIN"/>
    <property type="match status" value="1"/>
</dbReference>
<name>A2G6F9_TRIV3</name>
<evidence type="ECO:0000256" key="9">
    <source>
        <dbReference type="SAM" id="Phobius"/>
    </source>
</evidence>
<dbReference type="Gene3D" id="1.20.5.110">
    <property type="match status" value="1"/>
</dbReference>
<evidence type="ECO:0000256" key="6">
    <source>
        <dbReference type="ARBA" id="ARBA00022989"/>
    </source>
</evidence>
<feature type="transmembrane region" description="Helical" evidence="9">
    <location>
        <begin position="179"/>
        <end position="200"/>
    </location>
</feature>
<evidence type="ECO:0000256" key="7">
    <source>
        <dbReference type="ARBA" id="ARBA00023054"/>
    </source>
</evidence>
<comment type="similarity">
    <text evidence="2">Belongs to the VTI1 family.</text>
</comment>
<dbReference type="GO" id="GO:0005484">
    <property type="term" value="F:SNAP receptor activity"/>
    <property type="evidence" value="ECO:0000318"/>
    <property type="project" value="GO_Central"/>
</dbReference>
<dbReference type="AlphaFoldDB" id="A2G6F9"/>
<dbReference type="GO" id="GO:0006886">
    <property type="term" value="P:intracellular protein transport"/>
    <property type="evidence" value="ECO:0007669"/>
    <property type="project" value="InterPro"/>
</dbReference>
<dbReference type="GO" id="GO:0031902">
    <property type="term" value="C:late endosome membrane"/>
    <property type="evidence" value="ECO:0000318"/>
    <property type="project" value="GO_Central"/>
</dbReference>
<evidence type="ECO:0000256" key="2">
    <source>
        <dbReference type="ARBA" id="ARBA00006108"/>
    </source>
</evidence>
<dbReference type="Gene3D" id="1.20.58.400">
    <property type="entry name" value="t-snare proteins"/>
    <property type="match status" value="1"/>
</dbReference>
<dbReference type="Proteomes" id="UP000001542">
    <property type="component" value="Unassembled WGS sequence"/>
</dbReference>
<dbReference type="VEuPathDB" id="TrichDB:TVAGG3_1060920"/>